<reference evidence="1" key="1">
    <citation type="journal article" date="2018" name="Nat. Plants">
        <title>Whole-genome landscape of Medicago truncatula symbiotic genes.</title>
        <authorList>
            <person name="Pecrix Y."/>
            <person name="Gamas P."/>
            <person name="Carrere S."/>
        </authorList>
    </citation>
    <scope>NUCLEOTIDE SEQUENCE</scope>
    <source>
        <tissue evidence="1">Leaves</tissue>
    </source>
</reference>
<gene>
    <name evidence="1" type="ORF">MtrunA17_Chr7g0267681</name>
</gene>
<name>A0A396H6B2_MEDTR</name>
<comment type="caution">
    <text evidence="1">The sequence shown here is derived from an EMBL/GenBank/DDBJ whole genome shotgun (WGS) entry which is preliminary data.</text>
</comment>
<dbReference type="EMBL" id="PSQE01000007">
    <property type="protein sequence ID" value="RHN48806.1"/>
    <property type="molecule type" value="Genomic_DNA"/>
</dbReference>
<dbReference type="Gramene" id="rna43559">
    <property type="protein sequence ID" value="RHN48806.1"/>
    <property type="gene ID" value="gene43559"/>
</dbReference>
<dbReference type="Proteomes" id="UP000265566">
    <property type="component" value="Chromosome 7"/>
</dbReference>
<evidence type="ECO:0000313" key="1">
    <source>
        <dbReference type="EMBL" id="RHN48806.1"/>
    </source>
</evidence>
<accession>A0A396H6B2</accession>
<organism evidence="1">
    <name type="scientific">Medicago truncatula</name>
    <name type="common">Barrel medic</name>
    <name type="synonym">Medicago tribuloides</name>
    <dbReference type="NCBI Taxonomy" id="3880"/>
    <lineage>
        <taxon>Eukaryota</taxon>
        <taxon>Viridiplantae</taxon>
        <taxon>Streptophyta</taxon>
        <taxon>Embryophyta</taxon>
        <taxon>Tracheophyta</taxon>
        <taxon>Spermatophyta</taxon>
        <taxon>Magnoliopsida</taxon>
        <taxon>eudicotyledons</taxon>
        <taxon>Gunneridae</taxon>
        <taxon>Pentapetalae</taxon>
        <taxon>rosids</taxon>
        <taxon>fabids</taxon>
        <taxon>Fabales</taxon>
        <taxon>Fabaceae</taxon>
        <taxon>Papilionoideae</taxon>
        <taxon>50 kb inversion clade</taxon>
        <taxon>NPAAA clade</taxon>
        <taxon>Hologalegina</taxon>
        <taxon>IRL clade</taxon>
        <taxon>Trifolieae</taxon>
        <taxon>Medicago</taxon>
    </lineage>
</organism>
<protein>
    <submittedName>
        <fullName evidence="1">Uncharacterized protein</fullName>
    </submittedName>
</protein>
<sequence length="87" mass="11039">MFIMSQCWNGWERNKKIRRGLWLIWHATIWILWKAWNNRIFNNQAVEAEDIIEEVKVLSWRWTFNRINIPVCMYYEWCWNPKYCLKR</sequence>
<proteinExistence type="predicted"/>
<dbReference type="AlphaFoldDB" id="A0A396H6B2"/>